<dbReference type="GO" id="GO:0007606">
    <property type="term" value="P:sensory perception of chemical stimulus"/>
    <property type="evidence" value="ECO:0007669"/>
    <property type="project" value="UniProtKB-UniRule"/>
</dbReference>
<evidence type="ECO:0000256" key="2">
    <source>
        <dbReference type="ARBA" id="ARBA00005692"/>
    </source>
</evidence>
<dbReference type="HOGENOM" id="CLU_061253_1_0_1"/>
<accession>E3M0Z8</accession>
<evidence type="ECO:0000313" key="7">
    <source>
        <dbReference type="EMBL" id="EFO88624.1"/>
    </source>
</evidence>
<proteinExistence type="inferred from homology"/>
<reference evidence="7" key="1">
    <citation type="submission" date="2007-07" db="EMBL/GenBank/DDBJ databases">
        <title>PCAP assembly of the Caenorhabditis remanei genome.</title>
        <authorList>
            <consortium name="The Caenorhabditis remanei Sequencing Consortium"/>
            <person name="Wilson R.K."/>
        </authorList>
    </citation>
    <scope>NUCLEOTIDE SEQUENCE [LARGE SCALE GENOMIC DNA]</scope>
    <source>
        <strain evidence="7">PB4641</strain>
    </source>
</reference>
<evidence type="ECO:0000256" key="5">
    <source>
        <dbReference type="ARBA" id="ARBA00023136"/>
    </source>
</evidence>
<feature type="transmembrane region" description="Helical" evidence="6">
    <location>
        <begin position="189"/>
        <end position="222"/>
    </location>
</feature>
<dbReference type="PANTHER" id="PTHR31627">
    <property type="entry name" value="SERPENTINE RECEPTOR CLASS GAMMA-RELATED"/>
    <property type="match status" value="1"/>
</dbReference>
<keyword evidence="5 6" id="KW-0472">Membrane</keyword>
<dbReference type="GO" id="GO:0004888">
    <property type="term" value="F:transmembrane signaling receptor activity"/>
    <property type="evidence" value="ECO:0007669"/>
    <property type="project" value="InterPro"/>
</dbReference>
<feature type="transmembrane region" description="Helical" evidence="6">
    <location>
        <begin position="87"/>
        <end position="110"/>
    </location>
</feature>
<sequence length="314" mass="35629">MSSIFTDSFPIDCDTSFNPFIEILKYLGTVFYLVIGLILHFSLLRTIFVSEKSFYKNNSFFHIYAMDSIASSLIILADILFNRLFMFVTPLCPIVGPWFFSPSYVAKFVYILGNHARFSKSVAQIFMVLNRMSCVLSPVGYNQLWKNLLPVARVFIVIVPFVGTWNLWISRTLIIPEFGGFALSYTRNVKWAALSLFQSIFILTALGFTVICTCVTLYRMVVLQERIKVAEKSLCFTSIFISITFLLVAATQILWVTCCGNDLMYAIQFIAFDTFTVGSAVIVIVVNKQLRNSIFSWKSTRVKTNSIMISVAPT</sequence>
<dbReference type="eggNOG" id="ENOG502TJEG">
    <property type="taxonomic scope" value="Eukaryota"/>
</dbReference>
<name>E3M0Z8_CAERE</name>
<comment type="subcellular location">
    <subcellularLocation>
        <location evidence="1">Membrane</location>
        <topology evidence="1">Multi-pass membrane protein</topology>
    </subcellularLocation>
</comment>
<evidence type="ECO:0000313" key="8">
    <source>
        <dbReference type="Proteomes" id="UP000008281"/>
    </source>
</evidence>
<dbReference type="Pfam" id="PF02118">
    <property type="entry name" value="Srg"/>
    <property type="match status" value="1"/>
</dbReference>
<dbReference type="Proteomes" id="UP000008281">
    <property type="component" value="Unassembled WGS sequence"/>
</dbReference>
<dbReference type="GO" id="GO:0016020">
    <property type="term" value="C:membrane"/>
    <property type="evidence" value="ECO:0007669"/>
    <property type="project" value="UniProtKB-SubCell"/>
</dbReference>
<keyword evidence="3 6" id="KW-0812">Transmembrane</keyword>
<dbReference type="InParanoid" id="E3M0Z8"/>
<keyword evidence="8" id="KW-1185">Reference proteome</keyword>
<dbReference type="OrthoDB" id="5871702at2759"/>
<evidence type="ECO:0000256" key="6">
    <source>
        <dbReference type="RuleBase" id="RU280813"/>
    </source>
</evidence>
<dbReference type="InterPro" id="IPR051119">
    <property type="entry name" value="Nematode_SR-like"/>
</dbReference>
<dbReference type="OMA" id="AATQILW"/>
<dbReference type="EMBL" id="DS268421">
    <property type="protein sequence ID" value="EFO88624.1"/>
    <property type="molecule type" value="Genomic_DNA"/>
</dbReference>
<keyword evidence="4 6" id="KW-1133">Transmembrane helix</keyword>
<gene>
    <name evidence="7" type="ORF">CRE_06691</name>
</gene>
<evidence type="ECO:0000256" key="4">
    <source>
        <dbReference type="ARBA" id="ARBA00022989"/>
    </source>
</evidence>
<dbReference type="PANTHER" id="PTHR31627:SF12">
    <property type="entry name" value="SERPENTINE RECEPTOR CLASS GAMMA-11-RELATED"/>
    <property type="match status" value="1"/>
</dbReference>
<evidence type="ECO:0000256" key="3">
    <source>
        <dbReference type="ARBA" id="ARBA00022692"/>
    </source>
</evidence>
<dbReference type="PRINTS" id="PR00698">
    <property type="entry name" value="TMPROTEINSRG"/>
</dbReference>
<feature type="transmembrane region" description="Helical" evidence="6">
    <location>
        <begin position="263"/>
        <end position="286"/>
    </location>
</feature>
<feature type="transmembrane region" description="Helical" evidence="6">
    <location>
        <begin position="60"/>
        <end position="81"/>
    </location>
</feature>
<dbReference type="InterPro" id="IPR000609">
    <property type="entry name" value="7TM_GPCR_serpentine_rcpt_Srg"/>
</dbReference>
<dbReference type="AlphaFoldDB" id="E3M0Z8"/>
<evidence type="ECO:0000256" key="1">
    <source>
        <dbReference type="ARBA" id="ARBA00004141"/>
    </source>
</evidence>
<protein>
    <recommendedName>
        <fullName evidence="6">Serpentine receptor class gamma</fullName>
    </recommendedName>
</protein>
<feature type="transmembrane region" description="Helical" evidence="6">
    <location>
        <begin position="151"/>
        <end position="169"/>
    </location>
</feature>
<feature type="transmembrane region" description="Helical" evidence="6">
    <location>
        <begin position="26"/>
        <end position="48"/>
    </location>
</feature>
<comment type="similarity">
    <text evidence="2 6">Belongs to the nematode receptor-like protein srg family.</text>
</comment>
<organism evidence="8">
    <name type="scientific">Caenorhabditis remanei</name>
    <name type="common">Caenorhabditis vulgaris</name>
    <dbReference type="NCBI Taxonomy" id="31234"/>
    <lineage>
        <taxon>Eukaryota</taxon>
        <taxon>Metazoa</taxon>
        <taxon>Ecdysozoa</taxon>
        <taxon>Nematoda</taxon>
        <taxon>Chromadorea</taxon>
        <taxon>Rhabditida</taxon>
        <taxon>Rhabditina</taxon>
        <taxon>Rhabditomorpha</taxon>
        <taxon>Rhabditoidea</taxon>
        <taxon>Rhabditidae</taxon>
        <taxon>Peloderinae</taxon>
        <taxon>Caenorhabditis</taxon>
    </lineage>
</organism>
<feature type="transmembrane region" description="Helical" evidence="6">
    <location>
        <begin position="234"/>
        <end position="257"/>
    </location>
</feature>